<comment type="caution">
    <text evidence="2">The sequence shown here is derived from an EMBL/GenBank/DDBJ whole genome shotgun (WGS) entry which is preliminary data.</text>
</comment>
<proteinExistence type="predicted"/>
<dbReference type="SUPFAM" id="SSF51905">
    <property type="entry name" value="FAD/NAD(P)-binding domain"/>
    <property type="match status" value="1"/>
</dbReference>
<organism evidence="2 3">
    <name type="scientific">Demequina lignilytica</name>
    <dbReference type="NCBI Taxonomy" id="3051663"/>
    <lineage>
        <taxon>Bacteria</taxon>
        <taxon>Bacillati</taxon>
        <taxon>Actinomycetota</taxon>
        <taxon>Actinomycetes</taxon>
        <taxon>Micrococcales</taxon>
        <taxon>Demequinaceae</taxon>
        <taxon>Demequina</taxon>
    </lineage>
</organism>
<dbReference type="PANTHER" id="PTHR42923:SF3">
    <property type="entry name" value="PROTOPORPHYRINOGEN OXIDASE"/>
    <property type="match status" value="1"/>
</dbReference>
<name>A0AAW7M440_9MICO</name>
<dbReference type="Gene3D" id="3.50.50.60">
    <property type="entry name" value="FAD/NAD(P)-binding domain"/>
    <property type="match status" value="1"/>
</dbReference>
<dbReference type="InterPro" id="IPR050464">
    <property type="entry name" value="Zeta_carotene_desat/Oxidored"/>
</dbReference>
<sequence>MSARVIVVGGGVAGLLAARRHARDGAEVTVLEAADRWGGRVSAHEVHGLLLDAGAESFATRSAAVADLARGLGLGGDLVAPTRRPAWVVSPDRAYALPITGWLGIPTRPLQPDVRRVIGWAAAVDAALERGRPLGDVADDATVGSLVRSRLGERVARMLVAPVLQGVYSRPLDELPLAAIDPTLPAQLRAAGSLTALAERRRALAPAGSAVLGVRGGIWRIAQALADAALADGVRLLGGTEAESVVRADGAWHVRAGGGTMTADTLVLATTAAVAGRLVPALDTAPEAAARRVALVTLVLDAPALDAAPRGTGVLATDGVTRAKALTHATAKWRWLREAADGLHVVRLSYALPDPDEDVAAHAVDDAARLLGVPLAPPQVRASRTVVWDDASPARVPDRAPLPGLELVGSAAGLSGLAAIVGAEQRPTPGQPARS</sequence>
<dbReference type="InterPro" id="IPR036188">
    <property type="entry name" value="FAD/NAD-bd_sf"/>
</dbReference>
<dbReference type="AlphaFoldDB" id="A0AAW7M440"/>
<feature type="domain" description="Amine oxidase" evidence="1">
    <location>
        <begin position="12"/>
        <end position="390"/>
    </location>
</feature>
<evidence type="ECO:0000313" key="2">
    <source>
        <dbReference type="EMBL" id="MDN4488020.1"/>
    </source>
</evidence>
<evidence type="ECO:0000259" key="1">
    <source>
        <dbReference type="Pfam" id="PF01593"/>
    </source>
</evidence>
<dbReference type="Gene3D" id="1.10.3110.10">
    <property type="entry name" value="protoporphyrinogen ix oxidase, domain 3"/>
    <property type="match status" value="1"/>
</dbReference>
<dbReference type="SUPFAM" id="SSF54373">
    <property type="entry name" value="FAD-linked reductases, C-terminal domain"/>
    <property type="match status" value="1"/>
</dbReference>
<evidence type="ECO:0000313" key="3">
    <source>
        <dbReference type="Proteomes" id="UP001172737"/>
    </source>
</evidence>
<dbReference type="PANTHER" id="PTHR42923">
    <property type="entry name" value="PROTOPORPHYRINOGEN OXIDASE"/>
    <property type="match status" value="1"/>
</dbReference>
<dbReference type="RefSeq" id="WP_301118860.1">
    <property type="nucleotide sequence ID" value="NZ_JAUHPX010000004.1"/>
</dbReference>
<reference evidence="2" key="1">
    <citation type="submission" date="2023-06" db="EMBL/GenBank/DDBJ databases">
        <title>Sysu t00039.</title>
        <authorList>
            <person name="Gao L."/>
            <person name="Fang B.-Z."/>
            <person name="Li W.-J."/>
        </authorList>
    </citation>
    <scope>NUCLEOTIDE SEQUENCE</scope>
    <source>
        <strain evidence="2">SYSU T00039</strain>
    </source>
</reference>
<dbReference type="Proteomes" id="UP001172737">
    <property type="component" value="Unassembled WGS sequence"/>
</dbReference>
<dbReference type="Pfam" id="PF01593">
    <property type="entry name" value="Amino_oxidase"/>
    <property type="match status" value="1"/>
</dbReference>
<protein>
    <submittedName>
        <fullName evidence="2">FAD-dependent oxidoreductase</fullName>
    </submittedName>
</protein>
<gene>
    <name evidence="2" type="ORF">QQX10_07545</name>
</gene>
<dbReference type="EMBL" id="JAUHPX010000004">
    <property type="protein sequence ID" value="MDN4488020.1"/>
    <property type="molecule type" value="Genomic_DNA"/>
</dbReference>
<dbReference type="Gene3D" id="3.90.660.20">
    <property type="entry name" value="Protoporphyrinogen oxidase, mitochondrial, domain 2"/>
    <property type="match status" value="1"/>
</dbReference>
<keyword evidence="3" id="KW-1185">Reference proteome</keyword>
<dbReference type="GO" id="GO:0016491">
    <property type="term" value="F:oxidoreductase activity"/>
    <property type="evidence" value="ECO:0007669"/>
    <property type="project" value="InterPro"/>
</dbReference>
<accession>A0AAW7M440</accession>
<dbReference type="InterPro" id="IPR002937">
    <property type="entry name" value="Amino_oxidase"/>
</dbReference>